<gene>
    <name evidence="8" type="ORF">EZ313_12020</name>
</gene>
<evidence type="ECO:0000256" key="1">
    <source>
        <dbReference type="ARBA" id="ARBA00004533"/>
    </source>
</evidence>
<reference evidence="8 9" key="1">
    <citation type="submission" date="2019-03" db="EMBL/GenBank/DDBJ databases">
        <title>Ramlibacter henchirensis DSM 14656, whole genome shotgun sequence.</title>
        <authorList>
            <person name="Zhang X."/>
            <person name="Feng G."/>
            <person name="Zhu H."/>
        </authorList>
    </citation>
    <scope>NUCLEOTIDE SEQUENCE [LARGE SCALE GENOMIC DNA]</scope>
    <source>
        <strain evidence="8 9">DSM 14656</strain>
    </source>
</reference>
<dbReference type="CDD" id="cd07984">
    <property type="entry name" value="LPLAT_LABLAT-like"/>
    <property type="match status" value="1"/>
</dbReference>
<evidence type="ECO:0000313" key="9">
    <source>
        <dbReference type="Proteomes" id="UP000298180"/>
    </source>
</evidence>
<evidence type="ECO:0000256" key="5">
    <source>
        <dbReference type="ARBA" id="ARBA00023136"/>
    </source>
</evidence>
<keyword evidence="7" id="KW-0812">Transmembrane</keyword>
<keyword evidence="4 8" id="KW-0808">Transferase</keyword>
<dbReference type="GO" id="GO:0009247">
    <property type="term" value="P:glycolipid biosynthetic process"/>
    <property type="evidence" value="ECO:0007669"/>
    <property type="project" value="UniProtKB-ARBA"/>
</dbReference>
<evidence type="ECO:0000256" key="3">
    <source>
        <dbReference type="ARBA" id="ARBA00022519"/>
    </source>
</evidence>
<dbReference type="RefSeq" id="WP_135263371.1">
    <property type="nucleotide sequence ID" value="NZ_SMLM01000001.1"/>
</dbReference>
<dbReference type="PIRSF" id="PIRSF026649">
    <property type="entry name" value="MsbB"/>
    <property type="match status" value="1"/>
</dbReference>
<keyword evidence="3" id="KW-0997">Cell inner membrane</keyword>
<organism evidence="8 9">
    <name type="scientific">Ramlibacter henchirensis</name>
    <dbReference type="NCBI Taxonomy" id="204072"/>
    <lineage>
        <taxon>Bacteria</taxon>
        <taxon>Pseudomonadati</taxon>
        <taxon>Pseudomonadota</taxon>
        <taxon>Betaproteobacteria</taxon>
        <taxon>Burkholderiales</taxon>
        <taxon>Comamonadaceae</taxon>
        <taxon>Ramlibacter</taxon>
    </lineage>
</organism>
<dbReference type="GO" id="GO:0016746">
    <property type="term" value="F:acyltransferase activity"/>
    <property type="evidence" value="ECO:0007669"/>
    <property type="project" value="UniProtKB-KW"/>
</dbReference>
<protein>
    <submittedName>
        <fullName evidence="8">Lysophospholipid acyltransferase family protein</fullName>
    </submittedName>
</protein>
<evidence type="ECO:0000256" key="2">
    <source>
        <dbReference type="ARBA" id="ARBA00022475"/>
    </source>
</evidence>
<dbReference type="NCBIfam" id="NF006487">
    <property type="entry name" value="PRK08905.1"/>
    <property type="match status" value="1"/>
</dbReference>
<keyword evidence="9" id="KW-1185">Reference proteome</keyword>
<accession>A0A4Z0CA62</accession>
<dbReference type="PANTHER" id="PTHR30606:SF10">
    <property type="entry name" value="PHOSPHATIDYLINOSITOL MANNOSIDE ACYLTRANSFERASE"/>
    <property type="match status" value="1"/>
</dbReference>
<keyword evidence="5 7" id="KW-0472">Membrane</keyword>
<keyword evidence="2" id="KW-1003">Cell membrane</keyword>
<dbReference type="Pfam" id="PF03279">
    <property type="entry name" value="Lip_A_acyltrans"/>
    <property type="match status" value="1"/>
</dbReference>
<comment type="subcellular location">
    <subcellularLocation>
        <location evidence="1">Cell inner membrane</location>
    </subcellularLocation>
</comment>
<dbReference type="InterPro" id="IPR004960">
    <property type="entry name" value="LipA_acyltrans"/>
</dbReference>
<dbReference type="GO" id="GO:0005886">
    <property type="term" value="C:plasma membrane"/>
    <property type="evidence" value="ECO:0007669"/>
    <property type="project" value="UniProtKB-SubCell"/>
</dbReference>
<keyword evidence="7" id="KW-1133">Transmembrane helix</keyword>
<dbReference type="Proteomes" id="UP000298180">
    <property type="component" value="Unassembled WGS sequence"/>
</dbReference>
<evidence type="ECO:0000256" key="4">
    <source>
        <dbReference type="ARBA" id="ARBA00022679"/>
    </source>
</evidence>
<dbReference type="PANTHER" id="PTHR30606">
    <property type="entry name" value="LIPID A BIOSYNTHESIS LAUROYL ACYLTRANSFERASE"/>
    <property type="match status" value="1"/>
</dbReference>
<evidence type="ECO:0000256" key="6">
    <source>
        <dbReference type="ARBA" id="ARBA00023315"/>
    </source>
</evidence>
<proteinExistence type="predicted"/>
<dbReference type="OrthoDB" id="8524027at2"/>
<name>A0A4Z0CA62_9BURK</name>
<comment type="caution">
    <text evidence="8">The sequence shown here is derived from an EMBL/GenBank/DDBJ whole genome shotgun (WGS) entry which is preliminary data.</text>
</comment>
<evidence type="ECO:0000313" key="8">
    <source>
        <dbReference type="EMBL" id="TFZ07290.1"/>
    </source>
</evidence>
<sequence length="272" mass="29925">MLTLFRALAVLPLWLLHAIGWLLGWLAFLGSPTYRRRFAANARQAGYRLADVISAVPSAGRLVAEAPRLWFGAAPRVLWSGAELIDAALTRGRGIVFLTPHLGCFEAAAQGYAGRFGPITVLYRPPRKAWLRPLVEGARTRRNLFAAPTTLAGVKQMLKALQAGQAVGLLPDQVPPDGLGVWAPFFGRPAYTMTLSARLARQTGAAVLLAWGERLGWGRGYRIHLRPWPGDFEAEPQAAAAQVNSQMEALIRECPSQYLWGYARYKTPREAR</sequence>
<keyword evidence="6 8" id="KW-0012">Acyltransferase</keyword>
<dbReference type="AlphaFoldDB" id="A0A4Z0CA62"/>
<dbReference type="EMBL" id="SMLM01000001">
    <property type="protein sequence ID" value="TFZ07290.1"/>
    <property type="molecule type" value="Genomic_DNA"/>
</dbReference>
<evidence type="ECO:0000256" key="7">
    <source>
        <dbReference type="SAM" id="Phobius"/>
    </source>
</evidence>
<feature type="transmembrane region" description="Helical" evidence="7">
    <location>
        <begin position="6"/>
        <end position="28"/>
    </location>
</feature>